<evidence type="ECO:0000313" key="3">
    <source>
        <dbReference type="Proteomes" id="UP001454086"/>
    </source>
</evidence>
<protein>
    <submittedName>
        <fullName evidence="2">Uncharacterized protein</fullName>
    </submittedName>
</protein>
<evidence type="ECO:0000313" key="2">
    <source>
        <dbReference type="EMBL" id="MEQ2427340.1"/>
    </source>
</evidence>
<comment type="caution">
    <text evidence="2">The sequence shown here is derived from an EMBL/GenBank/DDBJ whole genome shotgun (WGS) entry which is preliminary data.</text>
</comment>
<feature type="transmembrane region" description="Helical" evidence="1">
    <location>
        <begin position="64"/>
        <end position="81"/>
    </location>
</feature>
<keyword evidence="1" id="KW-0472">Membrane</keyword>
<proteinExistence type="predicted"/>
<accession>A0ABV1DAD9</accession>
<name>A0ABV1DAD9_9FIRM</name>
<organism evidence="2 3">
    <name type="scientific">Enterocloster hominis</name>
    <name type="common">ex Hitch et al. 2024</name>
    <dbReference type="NCBI Taxonomy" id="1917870"/>
    <lineage>
        <taxon>Bacteria</taxon>
        <taxon>Bacillati</taxon>
        <taxon>Bacillota</taxon>
        <taxon>Clostridia</taxon>
        <taxon>Lachnospirales</taxon>
        <taxon>Lachnospiraceae</taxon>
        <taxon>Enterocloster</taxon>
    </lineage>
</organism>
<sequence>MKKMIGPLLLPACAIILIVYGLANHAMTIRLIDPEKYHWVDSLLFSLAPLISAKICCHKEKYGQAIACIIAAIAFPVISFFM</sequence>
<gene>
    <name evidence="2" type="ORF">WMQ36_20450</name>
</gene>
<keyword evidence="1" id="KW-0812">Transmembrane</keyword>
<evidence type="ECO:0000256" key="1">
    <source>
        <dbReference type="SAM" id="Phobius"/>
    </source>
</evidence>
<dbReference type="RefSeq" id="WP_040382480.1">
    <property type="nucleotide sequence ID" value="NZ_JBBMFM010000100.1"/>
</dbReference>
<dbReference type="EMBL" id="JBBMFM010000100">
    <property type="protein sequence ID" value="MEQ2427340.1"/>
    <property type="molecule type" value="Genomic_DNA"/>
</dbReference>
<dbReference type="Proteomes" id="UP001454086">
    <property type="component" value="Unassembled WGS sequence"/>
</dbReference>
<keyword evidence="3" id="KW-1185">Reference proteome</keyword>
<keyword evidence="1" id="KW-1133">Transmembrane helix</keyword>
<reference evidence="2 3" key="1">
    <citation type="submission" date="2024-03" db="EMBL/GenBank/DDBJ databases">
        <title>Human intestinal bacterial collection.</title>
        <authorList>
            <person name="Pauvert C."/>
            <person name="Hitch T.C.A."/>
            <person name="Clavel T."/>
        </authorList>
    </citation>
    <scope>NUCLEOTIDE SEQUENCE [LARGE SCALE GENOMIC DNA]</scope>
    <source>
        <strain evidence="2 3">CLA-SR-H021</strain>
    </source>
</reference>